<dbReference type="AlphaFoldDB" id="K2FYD2"/>
<organism evidence="1">
    <name type="scientific">uncultured bacterium</name>
    <name type="common">gcode 4</name>
    <dbReference type="NCBI Taxonomy" id="1234023"/>
    <lineage>
        <taxon>Bacteria</taxon>
        <taxon>environmental samples</taxon>
    </lineage>
</organism>
<dbReference type="InterPro" id="IPR005247">
    <property type="entry name" value="YbhB_YbcL/LppC-like"/>
</dbReference>
<dbReference type="PANTHER" id="PTHR30289">
    <property type="entry name" value="UNCHARACTERIZED PROTEIN YBCL-RELATED"/>
    <property type="match status" value="1"/>
</dbReference>
<proteinExistence type="predicted"/>
<dbReference type="CDD" id="cd00865">
    <property type="entry name" value="PEBP_bact_arch"/>
    <property type="match status" value="1"/>
</dbReference>
<name>K2FYD2_9BACT</name>
<dbReference type="Pfam" id="PF01161">
    <property type="entry name" value="PBP"/>
    <property type="match status" value="1"/>
</dbReference>
<evidence type="ECO:0000313" key="1">
    <source>
        <dbReference type="EMBL" id="EKE26907.1"/>
    </source>
</evidence>
<dbReference type="SUPFAM" id="SSF49777">
    <property type="entry name" value="PEBP-like"/>
    <property type="match status" value="1"/>
</dbReference>
<dbReference type="InterPro" id="IPR036610">
    <property type="entry name" value="PEBP-like_sf"/>
</dbReference>
<reference evidence="1" key="1">
    <citation type="journal article" date="2012" name="Science">
        <title>Fermentation, hydrogen, and sulfur metabolism in multiple uncultivated bacterial phyla.</title>
        <authorList>
            <person name="Wrighton K.C."/>
            <person name="Thomas B.C."/>
            <person name="Sharon I."/>
            <person name="Miller C.S."/>
            <person name="Castelle C.J."/>
            <person name="VerBerkmoes N.C."/>
            <person name="Wilkins M.J."/>
            <person name="Hettich R.L."/>
            <person name="Lipton M.S."/>
            <person name="Williams K.H."/>
            <person name="Long P.E."/>
            <person name="Banfield J.F."/>
        </authorList>
    </citation>
    <scope>NUCLEOTIDE SEQUENCE [LARGE SCALE GENOMIC DNA]</scope>
</reference>
<sequence>MENLKITSDFENNWSIPQLYSCEWQNFNPELIIENLPDGTVSLAIIMDDPDAPNWTFIHWVAWNIMPWDISFNSSGSWEFDEWLNSAWKKWYTWPCPPVWHWIHHYHFKIYALSEKLDLSSETTKKQNLENEMQWKIISMGELIGLYGRG</sequence>
<dbReference type="InterPro" id="IPR008914">
    <property type="entry name" value="PEBP"/>
</dbReference>
<protein>
    <submittedName>
        <fullName evidence="1">Uncharacterized protein</fullName>
    </submittedName>
</protein>
<comment type="caution">
    <text evidence="1">The sequence shown here is derived from an EMBL/GenBank/DDBJ whole genome shotgun (WGS) entry which is preliminary data.</text>
</comment>
<accession>K2FYD2</accession>
<dbReference type="PANTHER" id="PTHR30289:SF1">
    <property type="entry name" value="PEBP (PHOSPHATIDYLETHANOLAMINE-BINDING PROTEIN) FAMILY PROTEIN"/>
    <property type="match status" value="1"/>
</dbReference>
<gene>
    <name evidence="1" type="ORF">ACD_4C00125G0005</name>
</gene>
<dbReference type="Gene3D" id="3.90.280.10">
    <property type="entry name" value="PEBP-like"/>
    <property type="match status" value="1"/>
</dbReference>
<dbReference type="EMBL" id="AMFJ01000641">
    <property type="protein sequence ID" value="EKE26907.1"/>
    <property type="molecule type" value="Genomic_DNA"/>
</dbReference>
<dbReference type="NCBIfam" id="TIGR00481">
    <property type="entry name" value="YbhB/YbcL family Raf kinase inhibitor-like protein"/>
    <property type="match status" value="1"/>
</dbReference>